<keyword evidence="3" id="KW-1185">Reference proteome</keyword>
<dbReference type="AlphaFoldDB" id="A0A8H7D0D2"/>
<evidence type="ECO:0000313" key="3">
    <source>
        <dbReference type="Proteomes" id="UP000620124"/>
    </source>
</evidence>
<dbReference type="OrthoDB" id="10602395at2759"/>
<feature type="compositionally biased region" description="Low complexity" evidence="1">
    <location>
        <begin position="72"/>
        <end position="88"/>
    </location>
</feature>
<evidence type="ECO:0000313" key="2">
    <source>
        <dbReference type="EMBL" id="KAF7354073.1"/>
    </source>
</evidence>
<dbReference type="EMBL" id="JACAZI010000008">
    <property type="protein sequence ID" value="KAF7354073.1"/>
    <property type="molecule type" value="Genomic_DNA"/>
</dbReference>
<name>A0A8H7D0D2_9AGAR</name>
<accession>A0A8H7D0D2</accession>
<dbReference type="Gene3D" id="1.10.530.10">
    <property type="match status" value="1"/>
</dbReference>
<comment type="caution">
    <text evidence="2">The sequence shown here is derived from an EMBL/GenBank/DDBJ whole genome shotgun (WGS) entry which is preliminary data.</text>
</comment>
<organism evidence="2 3">
    <name type="scientific">Mycena venus</name>
    <dbReference type="NCBI Taxonomy" id="2733690"/>
    <lineage>
        <taxon>Eukaryota</taxon>
        <taxon>Fungi</taxon>
        <taxon>Dikarya</taxon>
        <taxon>Basidiomycota</taxon>
        <taxon>Agaricomycotina</taxon>
        <taxon>Agaricomycetes</taxon>
        <taxon>Agaricomycetidae</taxon>
        <taxon>Agaricales</taxon>
        <taxon>Marasmiineae</taxon>
        <taxon>Mycenaceae</taxon>
        <taxon>Mycena</taxon>
    </lineage>
</organism>
<feature type="compositionally biased region" description="Polar residues" evidence="1">
    <location>
        <begin position="39"/>
        <end position="49"/>
    </location>
</feature>
<gene>
    <name evidence="2" type="ORF">MVEN_01094700</name>
</gene>
<reference evidence="2" key="1">
    <citation type="submission" date="2020-05" db="EMBL/GenBank/DDBJ databases">
        <title>Mycena genomes resolve the evolution of fungal bioluminescence.</title>
        <authorList>
            <person name="Tsai I.J."/>
        </authorList>
    </citation>
    <scope>NUCLEOTIDE SEQUENCE</scope>
    <source>
        <strain evidence="2">CCC161011</strain>
    </source>
</reference>
<dbReference type="Proteomes" id="UP000620124">
    <property type="component" value="Unassembled WGS sequence"/>
</dbReference>
<proteinExistence type="predicted"/>
<feature type="region of interest" description="Disordered" evidence="1">
    <location>
        <begin position="1"/>
        <end position="94"/>
    </location>
</feature>
<protein>
    <submittedName>
        <fullName evidence="2">Uncharacterized protein</fullName>
    </submittedName>
</protein>
<sequence length="94" mass="9463">MSKESNPDPDSPTGYGMSQWGETRKGGLTDFADNADKNPPSQASNQESLMQELGSAEGLIGSAKGSSSGTVAEASAAFDSNSSENDNSGGDGDA</sequence>
<evidence type="ECO:0000256" key="1">
    <source>
        <dbReference type="SAM" id="MobiDB-lite"/>
    </source>
</evidence>